<name>A0A4Y2GDN4_ARAVE</name>
<dbReference type="Proteomes" id="UP000499080">
    <property type="component" value="Unassembled WGS sequence"/>
</dbReference>
<dbReference type="AlphaFoldDB" id="A0A4Y2GDN4"/>
<reference evidence="1 2" key="1">
    <citation type="journal article" date="2019" name="Sci. Rep.">
        <title>Orb-weaving spider Araneus ventricosus genome elucidates the spidroin gene catalogue.</title>
        <authorList>
            <person name="Kono N."/>
            <person name="Nakamura H."/>
            <person name="Ohtoshi R."/>
            <person name="Moran D.A.P."/>
            <person name="Shinohara A."/>
            <person name="Yoshida Y."/>
            <person name="Fujiwara M."/>
            <person name="Mori M."/>
            <person name="Tomita M."/>
            <person name="Arakawa K."/>
        </authorList>
    </citation>
    <scope>NUCLEOTIDE SEQUENCE [LARGE SCALE GENOMIC DNA]</scope>
</reference>
<accession>A0A4Y2GDN4</accession>
<proteinExistence type="predicted"/>
<sequence length="110" mass="13012">MAHLRTRPRFSPSIQHIPRRFTYSQNYEEDLQKFSDSRVMKTIAIGSIPTRDLYNQREWSPQNFLVFTPTRVRKNAQRGSNMDDSLTHRDVVVQLRINRICNLNALFSTD</sequence>
<gene>
    <name evidence="1" type="ORF">AVEN_223310_1</name>
</gene>
<protein>
    <submittedName>
        <fullName evidence="1">Uncharacterized protein</fullName>
    </submittedName>
</protein>
<organism evidence="1 2">
    <name type="scientific">Araneus ventricosus</name>
    <name type="common">Orbweaver spider</name>
    <name type="synonym">Epeira ventricosa</name>
    <dbReference type="NCBI Taxonomy" id="182803"/>
    <lineage>
        <taxon>Eukaryota</taxon>
        <taxon>Metazoa</taxon>
        <taxon>Ecdysozoa</taxon>
        <taxon>Arthropoda</taxon>
        <taxon>Chelicerata</taxon>
        <taxon>Arachnida</taxon>
        <taxon>Araneae</taxon>
        <taxon>Araneomorphae</taxon>
        <taxon>Entelegynae</taxon>
        <taxon>Araneoidea</taxon>
        <taxon>Araneidae</taxon>
        <taxon>Araneus</taxon>
    </lineage>
</organism>
<comment type="caution">
    <text evidence="1">The sequence shown here is derived from an EMBL/GenBank/DDBJ whole genome shotgun (WGS) entry which is preliminary data.</text>
</comment>
<evidence type="ECO:0000313" key="2">
    <source>
        <dbReference type="Proteomes" id="UP000499080"/>
    </source>
</evidence>
<evidence type="ECO:0000313" key="1">
    <source>
        <dbReference type="EMBL" id="GBM50104.1"/>
    </source>
</evidence>
<dbReference type="EMBL" id="BGPR01001285">
    <property type="protein sequence ID" value="GBM50104.1"/>
    <property type="molecule type" value="Genomic_DNA"/>
</dbReference>
<keyword evidence="2" id="KW-1185">Reference proteome</keyword>